<dbReference type="Pfam" id="PF13187">
    <property type="entry name" value="Fer4_9"/>
    <property type="match status" value="1"/>
</dbReference>
<evidence type="ECO:0000256" key="3">
    <source>
        <dbReference type="ARBA" id="ARBA00023004"/>
    </source>
</evidence>
<dbReference type="GO" id="GO:0016491">
    <property type="term" value="F:oxidoreductase activity"/>
    <property type="evidence" value="ECO:0007669"/>
    <property type="project" value="UniProtKB-ARBA"/>
</dbReference>
<evidence type="ECO:0000313" key="7">
    <source>
        <dbReference type="Proteomes" id="UP001163096"/>
    </source>
</evidence>
<dbReference type="InterPro" id="IPR017900">
    <property type="entry name" value="4Fe4S_Fe_S_CS"/>
</dbReference>
<organism evidence="6 7">
    <name type="scientific">Methanogenium organophilum</name>
    <dbReference type="NCBI Taxonomy" id="2199"/>
    <lineage>
        <taxon>Archaea</taxon>
        <taxon>Methanobacteriati</taxon>
        <taxon>Methanobacteriota</taxon>
        <taxon>Stenosarchaea group</taxon>
        <taxon>Methanomicrobia</taxon>
        <taxon>Methanomicrobiales</taxon>
        <taxon>Methanomicrobiaceae</taxon>
        <taxon>Methanogenium</taxon>
    </lineage>
</organism>
<dbReference type="EMBL" id="CP113361">
    <property type="protein sequence ID" value="WAI02288.1"/>
    <property type="molecule type" value="Genomic_DNA"/>
</dbReference>
<keyword evidence="4" id="KW-0411">Iron-sulfur</keyword>
<keyword evidence="1" id="KW-0004">4Fe-4S</keyword>
<dbReference type="PROSITE" id="PS00198">
    <property type="entry name" value="4FE4S_FER_1"/>
    <property type="match status" value="2"/>
</dbReference>
<dbReference type="GO" id="GO:0051539">
    <property type="term" value="F:4 iron, 4 sulfur cluster binding"/>
    <property type="evidence" value="ECO:0007669"/>
    <property type="project" value="UniProtKB-KW"/>
</dbReference>
<dbReference type="InterPro" id="IPR017896">
    <property type="entry name" value="4Fe4S_Fe-S-bd"/>
</dbReference>
<name>A0A9X9T8C2_METOG</name>
<evidence type="ECO:0000256" key="1">
    <source>
        <dbReference type="ARBA" id="ARBA00022485"/>
    </source>
</evidence>
<dbReference type="NCBIfam" id="NF040864">
    <property type="entry name" value="HgcB_ferredoxin"/>
    <property type="match status" value="1"/>
</dbReference>
<gene>
    <name evidence="6" type="primary">hgcB</name>
    <name evidence="6" type="ORF">OU421_05295</name>
</gene>
<dbReference type="RefSeq" id="WP_268187566.1">
    <property type="nucleotide sequence ID" value="NZ_CP113361.1"/>
</dbReference>
<sequence>MFDSYTENTLQYNEERCINCGMCSAVCPHGVFTPGDTAAVLAAPSSCMECGACALNCPVQAIGVESGVGCAWAMISAALRGKDMDSGTCGCGGAAGSCCGSDTKEPSCCDKKENDFGKQKNDEDILVSPPV</sequence>
<keyword evidence="7" id="KW-1185">Reference proteome</keyword>
<dbReference type="InterPro" id="IPR050572">
    <property type="entry name" value="Fe-S_Ferredoxin"/>
</dbReference>
<dbReference type="Proteomes" id="UP001163096">
    <property type="component" value="Chromosome"/>
</dbReference>
<dbReference type="AlphaFoldDB" id="A0A9X9T8C2"/>
<dbReference type="PANTHER" id="PTHR43687:SF4">
    <property type="entry name" value="BLR5484 PROTEIN"/>
    <property type="match status" value="1"/>
</dbReference>
<reference evidence="6" key="1">
    <citation type="submission" date="2022-11" db="EMBL/GenBank/DDBJ databases">
        <title>Complete genome sequence of Methanogenium organophilum DSM 3596.</title>
        <authorList>
            <person name="Chen S.-C."/>
            <person name="Lai S.-J."/>
            <person name="You Y.-T."/>
        </authorList>
    </citation>
    <scope>NUCLEOTIDE SEQUENCE</scope>
    <source>
        <strain evidence="6">DSM 3596</strain>
    </source>
</reference>
<evidence type="ECO:0000256" key="4">
    <source>
        <dbReference type="ARBA" id="ARBA00023014"/>
    </source>
</evidence>
<evidence type="ECO:0000259" key="5">
    <source>
        <dbReference type="PROSITE" id="PS51379"/>
    </source>
</evidence>
<evidence type="ECO:0000256" key="2">
    <source>
        <dbReference type="ARBA" id="ARBA00022723"/>
    </source>
</evidence>
<feature type="domain" description="4Fe-4S ferredoxin-type" evidence="5">
    <location>
        <begin position="8"/>
        <end position="37"/>
    </location>
</feature>
<dbReference type="KEGG" id="mou:OU421_05295"/>
<dbReference type="GeneID" id="76834495"/>
<dbReference type="PANTHER" id="PTHR43687">
    <property type="entry name" value="ADENYLYLSULFATE REDUCTASE, BETA SUBUNIT"/>
    <property type="match status" value="1"/>
</dbReference>
<keyword evidence="2" id="KW-0479">Metal-binding</keyword>
<proteinExistence type="predicted"/>
<accession>A0A9X9T8C2</accession>
<protein>
    <submittedName>
        <fullName evidence="6">Mercury methylation ferredoxin HgcB</fullName>
    </submittedName>
</protein>
<dbReference type="PROSITE" id="PS51379">
    <property type="entry name" value="4FE4S_FER_2"/>
    <property type="match status" value="2"/>
</dbReference>
<keyword evidence="3" id="KW-0408">Iron</keyword>
<evidence type="ECO:0000313" key="6">
    <source>
        <dbReference type="EMBL" id="WAI02288.1"/>
    </source>
</evidence>
<feature type="domain" description="4Fe-4S ferredoxin-type" evidence="5">
    <location>
        <begin position="38"/>
        <end position="67"/>
    </location>
</feature>
<dbReference type="GO" id="GO:0046872">
    <property type="term" value="F:metal ion binding"/>
    <property type="evidence" value="ECO:0007669"/>
    <property type="project" value="UniProtKB-KW"/>
</dbReference>
<dbReference type="SUPFAM" id="SSF54862">
    <property type="entry name" value="4Fe-4S ferredoxins"/>
    <property type="match status" value="1"/>
</dbReference>
<dbReference type="Gene3D" id="3.30.70.20">
    <property type="match status" value="2"/>
</dbReference>